<feature type="transmembrane region" description="Helical" evidence="6">
    <location>
        <begin position="40"/>
        <end position="60"/>
    </location>
</feature>
<feature type="transmembrane region" description="Helical" evidence="6">
    <location>
        <begin position="67"/>
        <end position="86"/>
    </location>
</feature>
<keyword evidence="3 6" id="KW-0812">Transmembrane</keyword>
<keyword evidence="5 6" id="KW-0472">Membrane</keyword>
<reference evidence="7" key="1">
    <citation type="journal article" date="2020" name="mSystems">
        <title>Genome- and Community-Level Interaction Insights into Carbon Utilization and Element Cycling Functions of Hydrothermarchaeota in Hydrothermal Sediment.</title>
        <authorList>
            <person name="Zhou Z."/>
            <person name="Liu Y."/>
            <person name="Xu W."/>
            <person name="Pan J."/>
            <person name="Luo Z.H."/>
            <person name="Li M."/>
        </authorList>
    </citation>
    <scope>NUCLEOTIDE SEQUENCE [LARGE SCALE GENOMIC DNA]</scope>
    <source>
        <strain evidence="7">SpSt-374</strain>
    </source>
</reference>
<protein>
    <submittedName>
        <fullName evidence="7">TspO protein</fullName>
    </submittedName>
</protein>
<keyword evidence="4 6" id="KW-1133">Transmembrane helix</keyword>
<dbReference type="Gene3D" id="1.20.1260.100">
    <property type="entry name" value="TspO/MBR protein"/>
    <property type="match status" value="1"/>
</dbReference>
<dbReference type="Pfam" id="PF03073">
    <property type="entry name" value="TspO_MBR"/>
    <property type="match status" value="1"/>
</dbReference>
<dbReference type="AlphaFoldDB" id="A0A7C3VV58"/>
<name>A0A7C3VV58_9CYAN</name>
<accession>A0A7C3VV58</accession>
<evidence type="ECO:0000256" key="4">
    <source>
        <dbReference type="ARBA" id="ARBA00022989"/>
    </source>
</evidence>
<proteinExistence type="inferred from homology"/>
<gene>
    <name evidence="7" type="ORF">ENR15_19260</name>
</gene>
<organism evidence="7">
    <name type="scientific">Planktothricoides sp. SpSt-374</name>
    <dbReference type="NCBI Taxonomy" id="2282167"/>
    <lineage>
        <taxon>Bacteria</taxon>
        <taxon>Bacillati</taxon>
        <taxon>Cyanobacteriota</taxon>
        <taxon>Cyanophyceae</taxon>
        <taxon>Oscillatoriophycideae</taxon>
        <taxon>Oscillatoriales</taxon>
        <taxon>Oscillatoriaceae</taxon>
        <taxon>Planktothricoides</taxon>
    </lineage>
</organism>
<dbReference type="CDD" id="cd15904">
    <property type="entry name" value="TSPO_MBR"/>
    <property type="match status" value="1"/>
</dbReference>
<evidence type="ECO:0000313" key="7">
    <source>
        <dbReference type="EMBL" id="HGG02715.1"/>
    </source>
</evidence>
<dbReference type="EMBL" id="DSPX01000198">
    <property type="protein sequence ID" value="HGG02715.1"/>
    <property type="molecule type" value="Genomic_DNA"/>
</dbReference>
<dbReference type="InterPro" id="IPR038330">
    <property type="entry name" value="TspO/MBR-related_sf"/>
</dbReference>
<comment type="similarity">
    <text evidence="2">Belongs to the TspO/BZRP family.</text>
</comment>
<evidence type="ECO:0000256" key="2">
    <source>
        <dbReference type="ARBA" id="ARBA00007524"/>
    </source>
</evidence>
<feature type="transmembrane region" description="Helical" evidence="6">
    <location>
        <begin position="124"/>
        <end position="143"/>
    </location>
</feature>
<dbReference type="PIRSF" id="PIRSF005859">
    <property type="entry name" value="PBR"/>
    <property type="match status" value="1"/>
</dbReference>
<dbReference type="InterPro" id="IPR004307">
    <property type="entry name" value="TspO_MBR"/>
</dbReference>
<dbReference type="PANTHER" id="PTHR10057">
    <property type="entry name" value="PERIPHERAL-TYPE BENZODIAZEPINE RECEPTOR"/>
    <property type="match status" value="1"/>
</dbReference>
<evidence type="ECO:0000256" key="3">
    <source>
        <dbReference type="ARBA" id="ARBA00022692"/>
    </source>
</evidence>
<comment type="subcellular location">
    <subcellularLocation>
        <location evidence="1">Membrane</location>
        <topology evidence="1">Multi-pass membrane protein</topology>
    </subcellularLocation>
</comment>
<evidence type="ECO:0000256" key="6">
    <source>
        <dbReference type="SAM" id="Phobius"/>
    </source>
</evidence>
<dbReference type="GO" id="GO:0016020">
    <property type="term" value="C:membrane"/>
    <property type="evidence" value="ECO:0007669"/>
    <property type="project" value="UniProtKB-SubCell"/>
</dbReference>
<comment type="caution">
    <text evidence="7">The sequence shown here is derived from an EMBL/GenBank/DDBJ whole genome shotgun (WGS) entry which is preliminary data.</text>
</comment>
<feature type="transmembrane region" description="Helical" evidence="6">
    <location>
        <begin position="98"/>
        <end position="117"/>
    </location>
</feature>
<evidence type="ECO:0000256" key="5">
    <source>
        <dbReference type="ARBA" id="ARBA00023136"/>
    </source>
</evidence>
<evidence type="ECO:0000256" key="1">
    <source>
        <dbReference type="ARBA" id="ARBA00004141"/>
    </source>
</evidence>
<dbReference type="PANTHER" id="PTHR10057:SF0">
    <property type="entry name" value="TRANSLOCATOR PROTEIN"/>
    <property type="match status" value="1"/>
</dbReference>
<sequence>MVMAAITFFVAWGGNRFLTREGIRWFNRQRRPRWLTFEGAIPLIWTVIFICATWSAVVVWETAPGQPLTWLVMGGYLLLEIVTIAYTPLMCKLRNLQVGTIIGGTGFLLSLLLGLLVRQIAPTAVFLLLPYILWSPIGTYTTWEMMHLNQEDDD</sequence>
<dbReference type="GO" id="GO:0033013">
    <property type="term" value="P:tetrapyrrole metabolic process"/>
    <property type="evidence" value="ECO:0007669"/>
    <property type="project" value="UniProtKB-ARBA"/>
</dbReference>